<reference evidence="1 2" key="1">
    <citation type="submission" date="2017-06" db="EMBL/GenBank/DDBJ databases">
        <title>Genome sequencing of cyanobaciteial culture collection at National Institute for Environmental Studies (NIES).</title>
        <authorList>
            <person name="Hirose Y."/>
            <person name="Shimura Y."/>
            <person name="Fujisawa T."/>
            <person name="Nakamura Y."/>
            <person name="Kawachi M."/>
        </authorList>
    </citation>
    <scope>NUCLEOTIDE SEQUENCE [LARGE SCALE GENOMIC DNA]</scope>
    <source>
        <strain evidence="1 2">NIES-21</strain>
    </source>
</reference>
<organism evidence="1 2">
    <name type="scientific">Anabaenopsis circularis NIES-21</name>
    <dbReference type="NCBI Taxonomy" id="1085406"/>
    <lineage>
        <taxon>Bacteria</taxon>
        <taxon>Bacillati</taxon>
        <taxon>Cyanobacteriota</taxon>
        <taxon>Cyanophyceae</taxon>
        <taxon>Nostocales</taxon>
        <taxon>Nodulariaceae</taxon>
        <taxon>Anabaenopsis</taxon>
    </lineage>
</organism>
<protein>
    <submittedName>
        <fullName evidence="1">Uncharacterized protein</fullName>
    </submittedName>
</protein>
<sequence length="73" mass="8078">MKTQSSNPEQLCFSIGRPLAILLEEVQNSSCNQQLTKAAEQMLEGLRTFEQANEIGISTSNKTSTAIYEILTK</sequence>
<proteinExistence type="predicted"/>
<dbReference type="AlphaFoldDB" id="A0A1Z4GKK7"/>
<dbReference type="OrthoDB" id="516924at2"/>
<dbReference type="Proteomes" id="UP000218287">
    <property type="component" value="Chromosome"/>
</dbReference>
<dbReference type="EMBL" id="AP018174">
    <property type="protein sequence ID" value="BAY17898.1"/>
    <property type="molecule type" value="Genomic_DNA"/>
</dbReference>
<keyword evidence="2" id="KW-1185">Reference proteome</keyword>
<name>A0A1Z4GKK7_9CYAN</name>
<accession>A0A1Z4GKK7</accession>
<gene>
    <name evidence="1" type="ORF">NIES21_37400</name>
</gene>
<evidence type="ECO:0000313" key="1">
    <source>
        <dbReference type="EMBL" id="BAY17898.1"/>
    </source>
</evidence>
<evidence type="ECO:0000313" key="2">
    <source>
        <dbReference type="Proteomes" id="UP000218287"/>
    </source>
</evidence>